<name>A0A2P2MGS9_RHIMU</name>
<dbReference type="EMBL" id="GGEC01048939">
    <property type="protein sequence ID" value="MBX29423.1"/>
    <property type="molecule type" value="Transcribed_RNA"/>
</dbReference>
<sequence>MCQIYLVYFSFRLRIVCLQLNGSHSFCVFLHVAFNQAYVGDGLKAQLNSIGKLVINNG</sequence>
<accession>A0A2P2MGS9</accession>
<protein>
    <submittedName>
        <fullName evidence="1">Uncharacterized protein</fullName>
    </submittedName>
</protein>
<organism evidence="1">
    <name type="scientific">Rhizophora mucronata</name>
    <name type="common">Asiatic mangrove</name>
    <dbReference type="NCBI Taxonomy" id="61149"/>
    <lineage>
        <taxon>Eukaryota</taxon>
        <taxon>Viridiplantae</taxon>
        <taxon>Streptophyta</taxon>
        <taxon>Embryophyta</taxon>
        <taxon>Tracheophyta</taxon>
        <taxon>Spermatophyta</taxon>
        <taxon>Magnoliopsida</taxon>
        <taxon>eudicotyledons</taxon>
        <taxon>Gunneridae</taxon>
        <taxon>Pentapetalae</taxon>
        <taxon>rosids</taxon>
        <taxon>fabids</taxon>
        <taxon>Malpighiales</taxon>
        <taxon>Rhizophoraceae</taxon>
        <taxon>Rhizophora</taxon>
    </lineage>
</organism>
<evidence type="ECO:0000313" key="1">
    <source>
        <dbReference type="EMBL" id="MBX29423.1"/>
    </source>
</evidence>
<proteinExistence type="predicted"/>
<reference evidence="1" key="1">
    <citation type="submission" date="2018-02" db="EMBL/GenBank/DDBJ databases">
        <title>Rhizophora mucronata_Transcriptome.</title>
        <authorList>
            <person name="Meera S.P."/>
            <person name="Sreeshan A."/>
            <person name="Augustine A."/>
        </authorList>
    </citation>
    <scope>NUCLEOTIDE SEQUENCE</scope>
    <source>
        <tissue evidence="1">Leaf</tissue>
    </source>
</reference>
<dbReference type="EMBL" id="GGEC01048937">
    <property type="protein sequence ID" value="MBX29421.1"/>
    <property type="molecule type" value="Transcribed_RNA"/>
</dbReference>
<dbReference type="AlphaFoldDB" id="A0A2P2MGS9"/>